<feature type="compositionally biased region" description="Basic residues" evidence="1">
    <location>
        <begin position="61"/>
        <end position="72"/>
    </location>
</feature>
<feature type="compositionally biased region" description="Polar residues" evidence="1">
    <location>
        <begin position="158"/>
        <end position="178"/>
    </location>
</feature>
<dbReference type="Proteomes" id="UP000224006">
    <property type="component" value="Chromosome X"/>
</dbReference>
<dbReference type="GeneID" id="40306640"/>
<accession>A0A2A9M7I1</accession>
<dbReference type="OrthoDB" id="10613951at2759"/>
<feature type="region of interest" description="Disordered" evidence="1">
    <location>
        <begin position="44"/>
        <end position="192"/>
    </location>
</feature>
<reference evidence="2 3" key="1">
    <citation type="submission" date="2017-09" db="EMBL/GenBank/DDBJ databases">
        <title>Genome sequencing of Besnoitia besnoiti strain Bb-Ger1.</title>
        <authorList>
            <person name="Schares G."/>
            <person name="Venepally P."/>
            <person name="Lorenzi H.A."/>
        </authorList>
    </citation>
    <scope>NUCLEOTIDE SEQUENCE [LARGE SCALE GENOMIC DNA]</scope>
    <source>
        <strain evidence="2 3">Bb-Ger1</strain>
    </source>
</reference>
<evidence type="ECO:0000313" key="2">
    <source>
        <dbReference type="EMBL" id="PFH32261.1"/>
    </source>
</evidence>
<keyword evidence="3" id="KW-1185">Reference proteome</keyword>
<name>A0A2A9M7I1_BESBE</name>
<dbReference type="EMBL" id="NWUJ01000011">
    <property type="protein sequence ID" value="PFH32261.1"/>
    <property type="molecule type" value="Genomic_DNA"/>
</dbReference>
<dbReference type="KEGG" id="bbes:BESB_015790"/>
<protein>
    <submittedName>
        <fullName evidence="2">Uncharacterized protein</fullName>
    </submittedName>
</protein>
<dbReference type="VEuPathDB" id="ToxoDB:BESB_015790"/>
<sequence length="459" mass="49721">MRLSTTKSPAAGRTSSSSGWCRQAPEGEGFRKSTVRANVSLVVSSSSEAVAGLGQTTQRAPRQRKGLLRPRKQSLPEAAGSTPVILGAKPKKSIVPDRGPPPRENATWKKNDRSQSAIGGQRAANADTHQAAEDASCIDAKRGFHGVGSNSRRDNGRAQASSSLSRGRCGSPSSTAETYSGAPRKPPRSQAETCKLEDAKLADGIQPEAALDECCHDEDSTADWMDVISQAAAAGSTCLPHTSPSFFNDSAYRSIFSSIPLKPALVDMIEDSVQLLEQVMSRISSCPKTKEACEASGLRPKDFMIPAFEDSLLTRDRRRLHRRYLERIRESGKNLMRVLALREERLRADHESQMSAAQAELEKASPQQEGVNSADQLKTQQRPGSSREDRALPGLSTHLFTQTQDTHAINKQRHLQEKQKQVNSQSPLLGTDCTAETFGVNGGSPPTAKSLQQQVGNEQ</sequence>
<evidence type="ECO:0000256" key="1">
    <source>
        <dbReference type="SAM" id="MobiDB-lite"/>
    </source>
</evidence>
<feature type="compositionally biased region" description="Polar residues" evidence="1">
    <location>
        <begin position="1"/>
        <end position="20"/>
    </location>
</feature>
<feature type="compositionally biased region" description="Polar residues" evidence="1">
    <location>
        <begin position="365"/>
        <end position="384"/>
    </location>
</feature>
<proteinExistence type="predicted"/>
<gene>
    <name evidence="2" type="ORF">BESB_015790</name>
</gene>
<feature type="region of interest" description="Disordered" evidence="1">
    <location>
        <begin position="1"/>
        <end position="32"/>
    </location>
</feature>
<feature type="region of interest" description="Disordered" evidence="1">
    <location>
        <begin position="416"/>
        <end position="459"/>
    </location>
</feature>
<comment type="caution">
    <text evidence="2">The sequence shown here is derived from an EMBL/GenBank/DDBJ whole genome shotgun (WGS) entry which is preliminary data.</text>
</comment>
<dbReference type="RefSeq" id="XP_029216270.1">
    <property type="nucleotide sequence ID" value="XM_029360294.1"/>
</dbReference>
<organism evidence="2 3">
    <name type="scientific">Besnoitia besnoiti</name>
    <name type="common">Apicomplexan protozoan</name>
    <dbReference type="NCBI Taxonomy" id="94643"/>
    <lineage>
        <taxon>Eukaryota</taxon>
        <taxon>Sar</taxon>
        <taxon>Alveolata</taxon>
        <taxon>Apicomplexa</taxon>
        <taxon>Conoidasida</taxon>
        <taxon>Coccidia</taxon>
        <taxon>Eucoccidiorida</taxon>
        <taxon>Eimeriorina</taxon>
        <taxon>Sarcocystidae</taxon>
        <taxon>Besnoitia</taxon>
    </lineage>
</organism>
<feature type="region of interest" description="Disordered" evidence="1">
    <location>
        <begin position="350"/>
        <end position="392"/>
    </location>
</feature>
<dbReference type="AlphaFoldDB" id="A0A2A9M7I1"/>
<evidence type="ECO:0000313" key="3">
    <source>
        <dbReference type="Proteomes" id="UP000224006"/>
    </source>
</evidence>
<feature type="compositionally biased region" description="Polar residues" evidence="1">
    <location>
        <begin position="447"/>
        <end position="459"/>
    </location>
</feature>